<evidence type="ECO:0000256" key="2">
    <source>
        <dbReference type="PROSITE-ProRule" id="PRU01077"/>
    </source>
</evidence>
<dbReference type="Proteomes" id="UP000054144">
    <property type="component" value="Unassembled WGS sequence"/>
</dbReference>
<keyword evidence="1" id="KW-0343">GTPase activation</keyword>
<dbReference type="InterPro" id="IPR008936">
    <property type="entry name" value="Rho_GTPase_activation_prot"/>
</dbReference>
<dbReference type="InterPro" id="IPR001060">
    <property type="entry name" value="FCH_dom"/>
</dbReference>
<dbReference type="InterPro" id="IPR027267">
    <property type="entry name" value="AH/BAR_dom_sf"/>
</dbReference>
<dbReference type="Gene3D" id="1.10.555.10">
    <property type="entry name" value="Rho GTPase activation protein"/>
    <property type="match status" value="1"/>
</dbReference>
<feature type="domain" description="Rho-GAP" evidence="5">
    <location>
        <begin position="409"/>
        <end position="600"/>
    </location>
</feature>
<dbReference type="SMART" id="SM00324">
    <property type="entry name" value="RhoGAP"/>
    <property type="match status" value="1"/>
</dbReference>
<accession>A0A0D7AN01</accession>
<dbReference type="OrthoDB" id="79452at2759"/>
<dbReference type="GO" id="GO:0005737">
    <property type="term" value="C:cytoplasm"/>
    <property type="evidence" value="ECO:0007669"/>
    <property type="project" value="TreeGrafter"/>
</dbReference>
<feature type="domain" description="F-BAR" evidence="6">
    <location>
        <begin position="43"/>
        <end position="346"/>
    </location>
</feature>
<dbReference type="InterPro" id="IPR031160">
    <property type="entry name" value="F_BAR_dom"/>
</dbReference>
<feature type="compositionally biased region" description="Polar residues" evidence="4">
    <location>
        <begin position="7"/>
        <end position="18"/>
    </location>
</feature>
<dbReference type="SMART" id="SM00055">
    <property type="entry name" value="FCH"/>
    <property type="match status" value="1"/>
</dbReference>
<gene>
    <name evidence="7" type="ORF">FISHEDRAFT_63601</name>
</gene>
<name>A0A0D7AN01_9AGAR</name>
<dbReference type="PANTHER" id="PTHR23176">
    <property type="entry name" value="RHO/RAC/CDC GTPASE-ACTIVATING PROTEIN"/>
    <property type="match status" value="1"/>
</dbReference>
<dbReference type="GO" id="GO:0007165">
    <property type="term" value="P:signal transduction"/>
    <property type="evidence" value="ECO:0007669"/>
    <property type="project" value="InterPro"/>
</dbReference>
<evidence type="ECO:0000256" key="3">
    <source>
        <dbReference type="SAM" id="Coils"/>
    </source>
</evidence>
<dbReference type="PROSITE" id="PS51741">
    <property type="entry name" value="F_BAR"/>
    <property type="match status" value="1"/>
</dbReference>
<dbReference type="InterPro" id="IPR050729">
    <property type="entry name" value="Rho-GAP"/>
</dbReference>
<proteinExistence type="predicted"/>
<organism evidence="7 8">
    <name type="scientific">Fistulina hepatica ATCC 64428</name>
    <dbReference type="NCBI Taxonomy" id="1128425"/>
    <lineage>
        <taxon>Eukaryota</taxon>
        <taxon>Fungi</taxon>
        <taxon>Dikarya</taxon>
        <taxon>Basidiomycota</taxon>
        <taxon>Agaricomycotina</taxon>
        <taxon>Agaricomycetes</taxon>
        <taxon>Agaricomycetidae</taxon>
        <taxon>Agaricales</taxon>
        <taxon>Fistulinaceae</taxon>
        <taxon>Fistulina</taxon>
    </lineage>
</organism>
<dbReference type="SUPFAM" id="SSF103657">
    <property type="entry name" value="BAR/IMD domain-like"/>
    <property type="match status" value="1"/>
</dbReference>
<dbReference type="PROSITE" id="PS50238">
    <property type="entry name" value="RHOGAP"/>
    <property type="match status" value="1"/>
</dbReference>
<dbReference type="Gene3D" id="1.20.1270.60">
    <property type="entry name" value="Arfaptin homology (AH) domain/BAR domain"/>
    <property type="match status" value="1"/>
</dbReference>
<feature type="coiled-coil region" evidence="3">
    <location>
        <begin position="141"/>
        <end position="204"/>
    </location>
</feature>
<dbReference type="Pfam" id="PF00611">
    <property type="entry name" value="FCH"/>
    <property type="match status" value="1"/>
</dbReference>
<dbReference type="Pfam" id="PF00620">
    <property type="entry name" value="RhoGAP"/>
    <property type="match status" value="1"/>
</dbReference>
<feature type="region of interest" description="Disordered" evidence="4">
    <location>
        <begin position="1"/>
        <end position="27"/>
    </location>
</feature>
<evidence type="ECO:0000256" key="4">
    <source>
        <dbReference type="SAM" id="MobiDB-lite"/>
    </source>
</evidence>
<dbReference type="SUPFAM" id="SSF48350">
    <property type="entry name" value="GTPase activation domain, GAP"/>
    <property type="match status" value="1"/>
</dbReference>
<sequence length="604" mass="67565">MSHDGHSSANWMSSNNAEAASVTEHPEPAVSIVESEVAGPVEPGFDESILRALCELDCGVPLLLDRIKQCTVSCKEASTFLKKRALIEEEYGKSIYKLARTTSEAYSTSDGKAGTFVKAWQESLKLHEHTAENRIRFAHRLSEMSDDLSNIVREVDKSRKQTKDLAARYERTLQESEAATEKAKARLEMTSEELERVLIQKEGESIRDNGVQARPVGGKRAIGKAVAKGGMLLKGKNPGNILRQEDDIRSRVSAAGDAYRKSVLDTQGLRQEYWNFQLPRILRALKEGCDEIDLGTQYHLTRYAFLYETTTRHDGTVLVPIDDGEERTTPLNGLRTTLESIDNRGDFKTYMQNYAYARGNQTPRGPRREGPPDEGFLPPIPTYNPPTVPPPPIAINGSIQDKGRPTFGVPLGEQMIRDNVEVPSILEKCCQAIEKYGLRSQGIYRVNGTTSKVQNLRQRLDKDIDSVDLDASEWSSDINNVASVLKMWLRELPDPLLTFEDGPKFVQSAQLENLRLRQVKIHENVNALPDPNYATLRYLMGHLNKITEHADENSMTIHNLGVVFGPTLFGMQTGDPMAATDSLHQNQAVETILKHYTDIFVSEE</sequence>
<dbReference type="InterPro" id="IPR000198">
    <property type="entry name" value="RhoGAP_dom"/>
</dbReference>
<reference evidence="7 8" key="1">
    <citation type="journal article" date="2015" name="Fungal Genet. Biol.">
        <title>Evolution of novel wood decay mechanisms in Agaricales revealed by the genome sequences of Fistulina hepatica and Cylindrobasidium torrendii.</title>
        <authorList>
            <person name="Floudas D."/>
            <person name="Held B.W."/>
            <person name="Riley R."/>
            <person name="Nagy L.G."/>
            <person name="Koehler G."/>
            <person name="Ransdell A.S."/>
            <person name="Younus H."/>
            <person name="Chow J."/>
            <person name="Chiniquy J."/>
            <person name="Lipzen A."/>
            <person name="Tritt A."/>
            <person name="Sun H."/>
            <person name="Haridas S."/>
            <person name="LaButti K."/>
            <person name="Ohm R.A."/>
            <person name="Kues U."/>
            <person name="Blanchette R.A."/>
            <person name="Grigoriev I.V."/>
            <person name="Minto R.E."/>
            <person name="Hibbett D.S."/>
        </authorList>
    </citation>
    <scope>NUCLEOTIDE SEQUENCE [LARGE SCALE GENOMIC DNA]</scope>
    <source>
        <strain evidence="7 8">ATCC 64428</strain>
    </source>
</reference>
<dbReference type="PANTHER" id="PTHR23176:SF134">
    <property type="entry name" value="RHO-TYPE GTPASE-ACTIVATING PROTEIN"/>
    <property type="match status" value="1"/>
</dbReference>
<evidence type="ECO:0000259" key="5">
    <source>
        <dbReference type="PROSITE" id="PS50238"/>
    </source>
</evidence>
<evidence type="ECO:0000313" key="8">
    <source>
        <dbReference type="Proteomes" id="UP000054144"/>
    </source>
</evidence>
<dbReference type="EMBL" id="KN881629">
    <property type="protein sequence ID" value="KIY52957.1"/>
    <property type="molecule type" value="Genomic_DNA"/>
</dbReference>
<evidence type="ECO:0000259" key="6">
    <source>
        <dbReference type="PROSITE" id="PS51741"/>
    </source>
</evidence>
<dbReference type="AlphaFoldDB" id="A0A0D7AN01"/>
<protein>
    <submittedName>
        <fullName evidence="7">RhoGAP-domain-containing protein</fullName>
    </submittedName>
</protein>
<dbReference type="GO" id="GO:0005096">
    <property type="term" value="F:GTPase activator activity"/>
    <property type="evidence" value="ECO:0007669"/>
    <property type="project" value="UniProtKB-KW"/>
</dbReference>
<evidence type="ECO:0000256" key="1">
    <source>
        <dbReference type="ARBA" id="ARBA00022468"/>
    </source>
</evidence>
<keyword evidence="2 3" id="KW-0175">Coiled coil</keyword>
<evidence type="ECO:0000313" key="7">
    <source>
        <dbReference type="EMBL" id="KIY52957.1"/>
    </source>
</evidence>
<keyword evidence="8" id="KW-1185">Reference proteome</keyword>